<organism evidence="2 3">
    <name type="scientific">Pseudolabrys taiwanensis</name>
    <dbReference type="NCBI Taxonomy" id="331696"/>
    <lineage>
        <taxon>Bacteria</taxon>
        <taxon>Pseudomonadati</taxon>
        <taxon>Pseudomonadota</taxon>
        <taxon>Alphaproteobacteria</taxon>
        <taxon>Hyphomicrobiales</taxon>
        <taxon>Xanthobacteraceae</taxon>
        <taxon>Pseudolabrys</taxon>
    </lineage>
</organism>
<dbReference type="AlphaFoldDB" id="A0A346A4G7"/>
<reference evidence="2 3" key="1">
    <citation type="submission" date="2018-07" db="EMBL/GenBank/DDBJ databases">
        <authorList>
            <person name="Quirk P.G."/>
            <person name="Krulwich T.A."/>
        </authorList>
    </citation>
    <scope>NUCLEOTIDE SEQUENCE [LARGE SCALE GENOMIC DNA]</scope>
    <source>
        <strain evidence="2 3">CC-BB4</strain>
    </source>
</reference>
<dbReference type="PROSITE" id="PS51186">
    <property type="entry name" value="GNAT"/>
    <property type="match status" value="1"/>
</dbReference>
<dbReference type="Gene3D" id="3.40.630.30">
    <property type="match status" value="1"/>
</dbReference>
<dbReference type="CDD" id="cd04301">
    <property type="entry name" value="NAT_SF"/>
    <property type="match status" value="1"/>
</dbReference>
<dbReference type="SUPFAM" id="SSF55729">
    <property type="entry name" value="Acyl-CoA N-acyltransferases (Nat)"/>
    <property type="match status" value="1"/>
</dbReference>
<dbReference type="GO" id="GO:0016747">
    <property type="term" value="F:acyltransferase activity, transferring groups other than amino-acyl groups"/>
    <property type="evidence" value="ECO:0007669"/>
    <property type="project" value="InterPro"/>
</dbReference>
<name>A0A346A4G7_9HYPH</name>
<evidence type="ECO:0000313" key="2">
    <source>
        <dbReference type="EMBL" id="AXK84064.1"/>
    </source>
</evidence>
<dbReference type="Proteomes" id="UP000254889">
    <property type="component" value="Chromosome"/>
</dbReference>
<dbReference type="OrthoDB" id="359414at2"/>
<dbReference type="Pfam" id="PF00583">
    <property type="entry name" value="Acetyltransf_1"/>
    <property type="match status" value="1"/>
</dbReference>
<evidence type="ECO:0000259" key="1">
    <source>
        <dbReference type="PROSITE" id="PS51186"/>
    </source>
</evidence>
<keyword evidence="2" id="KW-0808">Transferase</keyword>
<protein>
    <submittedName>
        <fullName evidence="2">GNAT family N-acetyltransferase</fullName>
    </submittedName>
</protein>
<gene>
    <name evidence="2" type="ORF">DW352_16180</name>
</gene>
<dbReference type="InterPro" id="IPR000182">
    <property type="entry name" value="GNAT_dom"/>
</dbReference>
<accession>A0A346A4G7</accession>
<sequence>MKCRCSDRWSRALWRAMTDADLPRVLHIAAAVHPSLPEDAAVFAERLALYPTGCLVHEHGGAVDSYVISHPWQDAAPPALNTLLGKLPATPSTYYIHDIALMPDARGSGVANTIVKTLMAHARQNHFATITLVAVNNSARFWRKHGFEAVNDRSLAAKIASYGADARLMRATLPPA</sequence>
<proteinExistence type="predicted"/>
<dbReference type="KEGG" id="ptaw:DW352_16180"/>
<dbReference type="EMBL" id="CP031417">
    <property type="protein sequence ID" value="AXK84064.1"/>
    <property type="molecule type" value="Genomic_DNA"/>
</dbReference>
<feature type="domain" description="N-acetyltransferase" evidence="1">
    <location>
        <begin position="12"/>
        <end position="174"/>
    </location>
</feature>
<evidence type="ECO:0000313" key="3">
    <source>
        <dbReference type="Proteomes" id="UP000254889"/>
    </source>
</evidence>
<keyword evidence="3" id="KW-1185">Reference proteome</keyword>
<dbReference type="InterPro" id="IPR016181">
    <property type="entry name" value="Acyl_CoA_acyltransferase"/>
</dbReference>